<evidence type="ECO:0000256" key="1">
    <source>
        <dbReference type="SAM" id="MobiDB-lite"/>
    </source>
</evidence>
<proteinExistence type="predicted"/>
<protein>
    <recommendedName>
        <fullName evidence="2">Helix-turn-helix domain-containing protein</fullName>
    </recommendedName>
</protein>
<reference evidence="3" key="1">
    <citation type="submission" date="2022-10" db="EMBL/GenBank/DDBJ databases">
        <title>Culturing micro-colonial fungi from biological soil crusts in the Mojave desert and describing Neophaeococcomyces mojavensis, and introducing the new genera and species Taxawa tesnikishii.</title>
        <authorList>
            <person name="Kurbessoian T."/>
            <person name="Stajich J.E."/>
        </authorList>
    </citation>
    <scope>NUCLEOTIDE SEQUENCE</scope>
    <source>
        <strain evidence="3">TK_1</strain>
    </source>
</reference>
<accession>A0ABQ9NQ41</accession>
<dbReference type="InterPro" id="IPR054448">
    <property type="entry name" value="HTH_put_ascomycetes"/>
</dbReference>
<keyword evidence="4" id="KW-1185">Reference proteome</keyword>
<dbReference type="Pfam" id="PF22943">
    <property type="entry name" value="HTH_68"/>
    <property type="match status" value="1"/>
</dbReference>
<organism evidence="3 4">
    <name type="scientific">Coniosporium apollinis</name>
    <dbReference type="NCBI Taxonomy" id="61459"/>
    <lineage>
        <taxon>Eukaryota</taxon>
        <taxon>Fungi</taxon>
        <taxon>Dikarya</taxon>
        <taxon>Ascomycota</taxon>
        <taxon>Pezizomycotina</taxon>
        <taxon>Dothideomycetes</taxon>
        <taxon>Dothideomycetes incertae sedis</taxon>
        <taxon>Coniosporium</taxon>
    </lineage>
</organism>
<evidence type="ECO:0000313" key="3">
    <source>
        <dbReference type="EMBL" id="KAJ9661376.1"/>
    </source>
</evidence>
<feature type="domain" description="Helix-turn-helix" evidence="2">
    <location>
        <begin position="163"/>
        <end position="207"/>
    </location>
</feature>
<gene>
    <name evidence="3" type="ORF">H2201_006568</name>
</gene>
<feature type="compositionally biased region" description="Low complexity" evidence="1">
    <location>
        <begin position="87"/>
        <end position="116"/>
    </location>
</feature>
<evidence type="ECO:0000313" key="4">
    <source>
        <dbReference type="Proteomes" id="UP001172684"/>
    </source>
</evidence>
<dbReference type="EMBL" id="JAPDRL010000058">
    <property type="protein sequence ID" value="KAJ9661376.1"/>
    <property type="molecule type" value="Genomic_DNA"/>
</dbReference>
<dbReference type="Proteomes" id="UP001172684">
    <property type="component" value="Unassembled WGS sequence"/>
</dbReference>
<feature type="compositionally biased region" description="Pro residues" evidence="1">
    <location>
        <begin position="37"/>
        <end position="48"/>
    </location>
</feature>
<sequence length="209" mass="22021">MGSSSSKAARTASGAARKYPSRIPPTTAAPRTSNAPSQPPPPGDPSRPGPTVRPQARVSETRDEAINLDASDPAYAASLRSLGAVNPHPHFSPSSTSPFDPSATSSTATSSPYASPLHQSSSHSTPTNPALTMLAARDRLAQEAEREFDEVARRGRGAQGRQFLDVGLLRHVLMLRDEKGLSGEEIERRLGLKKGIVGRLGPKGVVESV</sequence>
<evidence type="ECO:0000259" key="2">
    <source>
        <dbReference type="Pfam" id="PF22943"/>
    </source>
</evidence>
<feature type="compositionally biased region" description="Polar residues" evidence="1">
    <location>
        <begin position="117"/>
        <end position="129"/>
    </location>
</feature>
<feature type="region of interest" description="Disordered" evidence="1">
    <location>
        <begin position="1"/>
        <end position="129"/>
    </location>
</feature>
<comment type="caution">
    <text evidence="3">The sequence shown here is derived from an EMBL/GenBank/DDBJ whole genome shotgun (WGS) entry which is preliminary data.</text>
</comment>
<name>A0ABQ9NQ41_9PEZI</name>